<proteinExistence type="predicted"/>
<reference evidence="2" key="1">
    <citation type="submission" date="2022-04" db="EMBL/GenBank/DDBJ databases">
        <title>Carnegiea gigantea Genome sequencing and assembly v2.</title>
        <authorList>
            <person name="Copetti D."/>
            <person name="Sanderson M.J."/>
            <person name="Burquez A."/>
            <person name="Wojciechowski M.F."/>
        </authorList>
    </citation>
    <scope>NUCLEOTIDE SEQUENCE</scope>
    <source>
        <strain evidence="2">SGP5-SGP5p</strain>
        <tissue evidence="2">Aerial part</tissue>
    </source>
</reference>
<name>A0A9Q1KLB7_9CARY</name>
<organism evidence="2 3">
    <name type="scientific">Carnegiea gigantea</name>
    <dbReference type="NCBI Taxonomy" id="171969"/>
    <lineage>
        <taxon>Eukaryota</taxon>
        <taxon>Viridiplantae</taxon>
        <taxon>Streptophyta</taxon>
        <taxon>Embryophyta</taxon>
        <taxon>Tracheophyta</taxon>
        <taxon>Spermatophyta</taxon>
        <taxon>Magnoliopsida</taxon>
        <taxon>eudicotyledons</taxon>
        <taxon>Gunneridae</taxon>
        <taxon>Pentapetalae</taxon>
        <taxon>Caryophyllales</taxon>
        <taxon>Cactineae</taxon>
        <taxon>Cactaceae</taxon>
        <taxon>Cactoideae</taxon>
        <taxon>Echinocereeae</taxon>
        <taxon>Carnegiea</taxon>
    </lineage>
</organism>
<comment type="caution">
    <text evidence="2">The sequence shown here is derived from an EMBL/GenBank/DDBJ whole genome shotgun (WGS) entry which is preliminary data.</text>
</comment>
<protein>
    <submittedName>
        <fullName evidence="2">Uncharacterized protein</fullName>
    </submittedName>
</protein>
<dbReference type="AlphaFoldDB" id="A0A9Q1KLB7"/>
<gene>
    <name evidence="2" type="ORF">Cgig2_029807</name>
</gene>
<dbReference type="EMBL" id="JAKOGI010000084">
    <property type="protein sequence ID" value="KAJ8444876.1"/>
    <property type="molecule type" value="Genomic_DNA"/>
</dbReference>
<evidence type="ECO:0000313" key="2">
    <source>
        <dbReference type="EMBL" id="KAJ8444876.1"/>
    </source>
</evidence>
<dbReference type="Proteomes" id="UP001153076">
    <property type="component" value="Unassembled WGS sequence"/>
</dbReference>
<feature type="region of interest" description="Disordered" evidence="1">
    <location>
        <begin position="175"/>
        <end position="213"/>
    </location>
</feature>
<evidence type="ECO:0000256" key="1">
    <source>
        <dbReference type="SAM" id="MobiDB-lite"/>
    </source>
</evidence>
<feature type="compositionally biased region" description="Polar residues" evidence="1">
    <location>
        <begin position="193"/>
        <end position="209"/>
    </location>
</feature>
<accession>A0A9Q1KLB7</accession>
<sequence length="236" mass="26848">MEVEITNPIEIQDKDDEEIPLVRDDIKLDIVDADIVDANLVDANFITIIMIKMMRMWKQNPNVTPFAKITPDMERVVGKNVNHFIGECSKWVKEFCPLNSRHNEICLQKPMELMSPMHWNYNVCYCLEAGDGSLDPGAAIKYEEFKELHTSQIEKEGANNLSLKEAHPLVMKEKPSYHRGLGPSPQPHRKGRGQSTEVRSKSPLKSNNCSKKRLLCKVKSGSFNQPTQSSKLKLSK</sequence>
<evidence type="ECO:0000313" key="3">
    <source>
        <dbReference type="Proteomes" id="UP001153076"/>
    </source>
</evidence>
<keyword evidence="3" id="KW-1185">Reference proteome</keyword>